<feature type="transmembrane region" description="Helical" evidence="1">
    <location>
        <begin position="25"/>
        <end position="45"/>
    </location>
</feature>
<accession>A0AB39MWP8</accession>
<name>A0AB39MWP8_9ACTN</name>
<keyword evidence="1" id="KW-1133">Transmembrane helix</keyword>
<keyword evidence="1" id="KW-0472">Membrane</keyword>
<evidence type="ECO:0008006" key="3">
    <source>
        <dbReference type="Google" id="ProtNLM"/>
    </source>
</evidence>
<reference evidence="2" key="1">
    <citation type="submission" date="2024-07" db="EMBL/GenBank/DDBJ databases">
        <authorList>
            <person name="Yu S.T."/>
        </authorList>
    </citation>
    <scope>NUCLEOTIDE SEQUENCE</scope>
    <source>
        <strain evidence="2">R11</strain>
    </source>
</reference>
<proteinExistence type="predicted"/>
<evidence type="ECO:0000313" key="2">
    <source>
        <dbReference type="EMBL" id="XDQ10349.1"/>
    </source>
</evidence>
<dbReference type="EMBL" id="CP163432">
    <property type="protein sequence ID" value="XDQ10349.1"/>
    <property type="molecule type" value="Genomic_DNA"/>
</dbReference>
<protein>
    <recommendedName>
        <fullName evidence="3">DUF304 domain-containing protein</fullName>
    </recommendedName>
</protein>
<evidence type="ECO:0000256" key="1">
    <source>
        <dbReference type="SAM" id="Phobius"/>
    </source>
</evidence>
<dbReference type="RefSeq" id="WP_369270671.1">
    <property type="nucleotide sequence ID" value="NZ_CP163432.1"/>
</dbReference>
<keyword evidence="1" id="KW-0812">Transmembrane</keyword>
<gene>
    <name evidence="2" type="ORF">AB5J55_12075</name>
</gene>
<feature type="transmembrane region" description="Helical" evidence="1">
    <location>
        <begin position="51"/>
        <end position="69"/>
    </location>
</feature>
<dbReference type="AlphaFoldDB" id="A0AB39MWP8"/>
<sequence length="210" mass="22725">MTQPPQTPEVAAVLAHNKAVRTRHIALRAALGAALIALPFVLVAAGVPNTFLTVLPIVLGLFVLLFLLIRVRHGRRLGVCEQVLRTYPLEYRDRVDKRGSERLLLGTVHTVKLSVRGQHGARTMRAVSASTVRRWPQGAENGAWFAGDPAFGGVMVVPGTGDMLFLQPAEWQKYEAERAQAEPQRRALAAQAGISGLLEKEVNTIAALGG</sequence>
<organism evidence="2">
    <name type="scientific">Streptomyces sp. R11</name>
    <dbReference type="NCBI Taxonomy" id="3238625"/>
    <lineage>
        <taxon>Bacteria</taxon>
        <taxon>Bacillati</taxon>
        <taxon>Actinomycetota</taxon>
        <taxon>Actinomycetes</taxon>
        <taxon>Kitasatosporales</taxon>
        <taxon>Streptomycetaceae</taxon>
        <taxon>Streptomyces</taxon>
    </lineage>
</organism>